<dbReference type="EMBL" id="UINC01047152">
    <property type="protein sequence ID" value="SVB56058.1"/>
    <property type="molecule type" value="Genomic_DNA"/>
</dbReference>
<gene>
    <name evidence="2" type="ORF">METZ01_LOCUS208912</name>
</gene>
<name>A0A382EZ81_9ZZZZ</name>
<feature type="compositionally biased region" description="Basic and acidic residues" evidence="1">
    <location>
        <begin position="1"/>
        <end position="11"/>
    </location>
</feature>
<reference evidence="2" key="1">
    <citation type="submission" date="2018-05" db="EMBL/GenBank/DDBJ databases">
        <authorList>
            <person name="Lanie J.A."/>
            <person name="Ng W.-L."/>
            <person name="Kazmierczak K.M."/>
            <person name="Andrzejewski T.M."/>
            <person name="Davidsen T.M."/>
            <person name="Wayne K.J."/>
            <person name="Tettelin H."/>
            <person name="Glass J.I."/>
            <person name="Rusch D."/>
            <person name="Podicherti R."/>
            <person name="Tsui H.-C.T."/>
            <person name="Winkler M.E."/>
        </authorList>
    </citation>
    <scope>NUCLEOTIDE SEQUENCE</scope>
</reference>
<feature type="region of interest" description="Disordered" evidence="1">
    <location>
        <begin position="1"/>
        <end position="31"/>
    </location>
</feature>
<evidence type="ECO:0000256" key="1">
    <source>
        <dbReference type="SAM" id="MobiDB-lite"/>
    </source>
</evidence>
<sequence length="31" mass="3645">MLNIYEDKTDSELAQENAEEVAMEQRELSEE</sequence>
<accession>A0A382EZ81</accession>
<evidence type="ECO:0000313" key="2">
    <source>
        <dbReference type="EMBL" id="SVB56058.1"/>
    </source>
</evidence>
<proteinExistence type="predicted"/>
<protein>
    <submittedName>
        <fullName evidence="2">Uncharacterized protein</fullName>
    </submittedName>
</protein>
<organism evidence="2">
    <name type="scientific">marine metagenome</name>
    <dbReference type="NCBI Taxonomy" id="408172"/>
    <lineage>
        <taxon>unclassified sequences</taxon>
        <taxon>metagenomes</taxon>
        <taxon>ecological metagenomes</taxon>
    </lineage>
</organism>
<dbReference type="AlphaFoldDB" id="A0A382EZ81"/>